<dbReference type="AlphaFoldDB" id="A0A8H6DZ34"/>
<sequence length="342" mass="39290">MQHQGTWNEQTAKENMKVYKIAPGIFAPYLTNLFVHHPFERKRTTQTALKKSHPTIYALIQINGHSSVAMREAGDSPFMALPTELRCQIYSYLPDIAYEPIFPEPIFPEPGICSCEVYRMPTAILQLNKTIYEEVKHPSIQKPIQKANDQLLPRIVLGPTRTEIDPVYIALSHSFHWAGVHLYTFLNGPKNYGNERIENIGLYLDTWYNNTSLIGRFPGRYEDDFVTPAGCMTERLDRFVRQTLKRMVNRKTSDIRFRILVHPFGPLPARRNMSGDRFSNYTFYDSVAALAAVQRARGNGTDREYHLAKARTREVTACLASLCLYCESFTRSDSPVPSLRQY</sequence>
<proteinExistence type="predicted"/>
<comment type="caution">
    <text evidence="1">The sequence shown here is derived from an EMBL/GenBank/DDBJ whole genome shotgun (WGS) entry which is preliminary data.</text>
</comment>
<reference evidence="1" key="1">
    <citation type="submission" date="2019-11" db="EMBL/GenBank/DDBJ databases">
        <title>Bipolaris sorokiniana Genome sequencing.</title>
        <authorList>
            <person name="Wang H."/>
        </authorList>
    </citation>
    <scope>NUCLEOTIDE SEQUENCE</scope>
</reference>
<dbReference type="OMA" id="PDIAYEP"/>
<name>A0A8H6DZ34_COCSA</name>
<accession>A0A8H6DZ34</accession>
<dbReference type="EMBL" id="WNKQ01000002">
    <property type="protein sequence ID" value="KAF5853352.1"/>
    <property type="molecule type" value="Genomic_DNA"/>
</dbReference>
<organism evidence="1 2">
    <name type="scientific">Cochliobolus sativus</name>
    <name type="common">Common root rot and spot blotch fungus</name>
    <name type="synonym">Bipolaris sorokiniana</name>
    <dbReference type="NCBI Taxonomy" id="45130"/>
    <lineage>
        <taxon>Eukaryota</taxon>
        <taxon>Fungi</taxon>
        <taxon>Dikarya</taxon>
        <taxon>Ascomycota</taxon>
        <taxon>Pezizomycotina</taxon>
        <taxon>Dothideomycetes</taxon>
        <taxon>Pleosporomycetidae</taxon>
        <taxon>Pleosporales</taxon>
        <taxon>Pleosporineae</taxon>
        <taxon>Pleosporaceae</taxon>
        <taxon>Bipolaris</taxon>
    </lineage>
</organism>
<evidence type="ECO:0000313" key="2">
    <source>
        <dbReference type="Proteomes" id="UP000624244"/>
    </source>
</evidence>
<gene>
    <name evidence="1" type="ORF">GGP41_001923</name>
</gene>
<protein>
    <recommendedName>
        <fullName evidence="3">F-box domain-containing protein</fullName>
    </recommendedName>
</protein>
<evidence type="ECO:0000313" key="1">
    <source>
        <dbReference type="EMBL" id="KAF5853352.1"/>
    </source>
</evidence>
<evidence type="ECO:0008006" key="3">
    <source>
        <dbReference type="Google" id="ProtNLM"/>
    </source>
</evidence>
<dbReference type="Proteomes" id="UP000624244">
    <property type="component" value="Unassembled WGS sequence"/>
</dbReference>